<dbReference type="Proteomes" id="UP001408789">
    <property type="component" value="Unassembled WGS sequence"/>
</dbReference>
<feature type="domain" description="RRM" evidence="3">
    <location>
        <begin position="655"/>
        <end position="736"/>
    </location>
</feature>
<dbReference type="Gene3D" id="3.30.70.330">
    <property type="match status" value="2"/>
</dbReference>
<dbReference type="PANTHER" id="PTHR31672">
    <property type="entry name" value="BNACNNG10540D PROTEIN"/>
    <property type="match status" value="1"/>
</dbReference>
<dbReference type="GO" id="GO:0003723">
    <property type="term" value="F:RNA binding"/>
    <property type="evidence" value="ECO:0007669"/>
    <property type="project" value="UniProtKB-UniRule"/>
</dbReference>
<dbReference type="EMBL" id="JBCNJP010000003">
    <property type="protein sequence ID" value="KAK9079573.1"/>
    <property type="molecule type" value="Genomic_DNA"/>
</dbReference>
<name>A0AAP0H912_9ASTR</name>
<proteinExistence type="predicted"/>
<feature type="compositionally biased region" description="Low complexity" evidence="2">
    <location>
        <begin position="812"/>
        <end position="822"/>
    </location>
</feature>
<feature type="region of interest" description="Disordered" evidence="2">
    <location>
        <begin position="733"/>
        <end position="856"/>
    </location>
</feature>
<feature type="compositionally biased region" description="Basic residues" evidence="2">
    <location>
        <begin position="478"/>
        <end position="488"/>
    </location>
</feature>
<dbReference type="SUPFAM" id="SSF81383">
    <property type="entry name" value="F-box domain"/>
    <property type="match status" value="1"/>
</dbReference>
<protein>
    <recommendedName>
        <fullName evidence="3">RRM domain-containing protein</fullName>
    </recommendedName>
</protein>
<evidence type="ECO:0000313" key="4">
    <source>
        <dbReference type="EMBL" id="KAK9079573.1"/>
    </source>
</evidence>
<evidence type="ECO:0000259" key="3">
    <source>
        <dbReference type="PROSITE" id="PS50102"/>
    </source>
</evidence>
<dbReference type="InterPro" id="IPR000504">
    <property type="entry name" value="RRM_dom"/>
</dbReference>
<feature type="domain" description="RRM" evidence="3">
    <location>
        <begin position="544"/>
        <end position="638"/>
    </location>
</feature>
<dbReference type="InterPro" id="IPR050796">
    <property type="entry name" value="SCF_F-box_component"/>
</dbReference>
<dbReference type="SMART" id="SM00360">
    <property type="entry name" value="RRM"/>
    <property type="match status" value="2"/>
</dbReference>
<dbReference type="PANTHER" id="PTHR31672:SF6">
    <property type="entry name" value="F-BOX DOMAIN-CONTAINING PROTEIN"/>
    <property type="match status" value="1"/>
</dbReference>
<feature type="region of interest" description="Disordered" evidence="2">
    <location>
        <begin position="424"/>
        <end position="488"/>
    </location>
</feature>
<dbReference type="InterPro" id="IPR035979">
    <property type="entry name" value="RBD_domain_sf"/>
</dbReference>
<dbReference type="InterPro" id="IPR013187">
    <property type="entry name" value="F-box-assoc_dom_typ3"/>
</dbReference>
<feature type="compositionally biased region" description="Polar residues" evidence="2">
    <location>
        <begin position="767"/>
        <end position="778"/>
    </location>
</feature>
<dbReference type="SUPFAM" id="SSF117281">
    <property type="entry name" value="Kelch motif"/>
    <property type="match status" value="1"/>
</dbReference>
<dbReference type="SUPFAM" id="SSF54928">
    <property type="entry name" value="RNA-binding domain, RBD"/>
    <property type="match status" value="2"/>
</dbReference>
<sequence>MSNDLSEELFVEIFSRLPSKPLLRFRSLSKWSYARIGSPDFIRLHTLRSKNKVIFMHTTFCQNHYIDHPKEPDVYTLHSEDQLPYDHHIYKTRVHHPFKDYKIIGSCNGILCIYERGNRRNGSTISLWNPSIRRKLTVPVPHFDHDTSDFGFGYDPVIEDYKILKLSRPTPFLYTMKTRTWRKIGSPPTYPYYVVDSFQCLFNGALYYAITVDSEDCYDSYIMRFDLSSEVFTIIKSPQPSSSWRTRVVTIINGCLAVISGKDEVSWIWVRNADSSWFVGFVLDASDCGGTRRAFHLTAIGGLLLEREIYENVVIDPETDVKSRLADLSDSSYINGMSMFTESLGLVRIRERTPSLSQMGKKPKDFKPETPDSSASSHNIFKSLFATNLQQPNDPSSVSIFSDSTPFRTKLTDESHKLQQVLRLDVDSPQKPHPQIPNSSNKLPIKRKRNDSDIELDVKKSKVESVTENGDTSDNNNKKKKKKKKRKRAEIEAEYEEIKYKGVDLNSKKDEGVQLKIGEKRKELDKVELDSKEEGFDDEEKLLRTVFVGNLPLKVKKKALLREFNQFGEIESIRIRSVPLLDDKTPRKGAVIKKHINDAVDRVNAYIVFKMEDSAQASLSHNMAVVGGNHIHVDRACPPRKKLKGEDAPLYDIKRTVFIGNLPFDVKDEELYQLFSGINNLKDCIEAIRVVRDPGTSMGKGIAYILFTTREAANTVVRKHNLKIRDRELRLSRTMKTNANMTPSKRKESSTPEKYNSSKKAAVGGDTSYQGIQATKSGGQKKFATRIAKLGGTDSGSENAVKRKVRSDKRPAVAARKAAANASGIGGDVGSSGAMKRKPENRTPQSVSRNKKPRKF</sequence>
<evidence type="ECO:0000313" key="5">
    <source>
        <dbReference type="Proteomes" id="UP001408789"/>
    </source>
</evidence>
<dbReference type="AlphaFoldDB" id="A0AAP0H912"/>
<dbReference type="NCBIfam" id="TIGR01640">
    <property type="entry name" value="F_box_assoc_1"/>
    <property type="match status" value="1"/>
</dbReference>
<dbReference type="InterPro" id="IPR015915">
    <property type="entry name" value="Kelch-typ_b-propeller"/>
</dbReference>
<dbReference type="Pfam" id="PF08268">
    <property type="entry name" value="FBA_3"/>
    <property type="match status" value="1"/>
</dbReference>
<feature type="region of interest" description="Disordered" evidence="2">
    <location>
        <begin position="354"/>
        <end position="377"/>
    </location>
</feature>
<dbReference type="Pfam" id="PF00076">
    <property type="entry name" value="RRM_1"/>
    <property type="match status" value="2"/>
</dbReference>
<evidence type="ECO:0000256" key="1">
    <source>
        <dbReference type="PROSITE-ProRule" id="PRU00176"/>
    </source>
</evidence>
<dbReference type="CDD" id="cd12395">
    <property type="entry name" value="RRM2_RBM34"/>
    <property type="match status" value="1"/>
</dbReference>
<reference evidence="4 5" key="1">
    <citation type="submission" date="2024-04" db="EMBL/GenBank/DDBJ databases">
        <title>The reference genome of an endangered Asteraceae, Deinandra increscens subsp. villosa, native to the Central Coast of California.</title>
        <authorList>
            <person name="Guilliams M."/>
            <person name="Hasenstab-Lehman K."/>
            <person name="Meyer R."/>
            <person name="Mcevoy S."/>
        </authorList>
    </citation>
    <scope>NUCLEOTIDE SEQUENCE [LARGE SCALE GENOMIC DNA]</scope>
    <source>
        <tissue evidence="4">Leaf</tissue>
    </source>
</reference>
<accession>A0AAP0H912</accession>
<organism evidence="4 5">
    <name type="scientific">Deinandra increscens subsp. villosa</name>
    <dbReference type="NCBI Taxonomy" id="3103831"/>
    <lineage>
        <taxon>Eukaryota</taxon>
        <taxon>Viridiplantae</taxon>
        <taxon>Streptophyta</taxon>
        <taxon>Embryophyta</taxon>
        <taxon>Tracheophyta</taxon>
        <taxon>Spermatophyta</taxon>
        <taxon>Magnoliopsida</taxon>
        <taxon>eudicotyledons</taxon>
        <taxon>Gunneridae</taxon>
        <taxon>Pentapetalae</taxon>
        <taxon>asterids</taxon>
        <taxon>campanulids</taxon>
        <taxon>Asterales</taxon>
        <taxon>Asteraceae</taxon>
        <taxon>Asteroideae</taxon>
        <taxon>Heliantheae alliance</taxon>
        <taxon>Madieae</taxon>
        <taxon>Madiinae</taxon>
        <taxon>Deinandra</taxon>
    </lineage>
</organism>
<dbReference type="InterPro" id="IPR034221">
    <property type="entry name" value="RBM34_RRM2"/>
</dbReference>
<feature type="compositionally biased region" description="Polar residues" evidence="2">
    <location>
        <begin position="466"/>
        <end position="475"/>
    </location>
</feature>
<dbReference type="InterPro" id="IPR012677">
    <property type="entry name" value="Nucleotide-bd_a/b_plait_sf"/>
</dbReference>
<dbReference type="CDD" id="cd12394">
    <property type="entry name" value="RRM1_RBM34"/>
    <property type="match status" value="1"/>
</dbReference>
<keyword evidence="5" id="KW-1185">Reference proteome</keyword>
<evidence type="ECO:0000256" key="2">
    <source>
        <dbReference type="SAM" id="MobiDB-lite"/>
    </source>
</evidence>
<dbReference type="PROSITE" id="PS50102">
    <property type="entry name" value="RRM"/>
    <property type="match status" value="2"/>
</dbReference>
<comment type="caution">
    <text evidence="4">The sequence shown here is derived from an EMBL/GenBank/DDBJ whole genome shotgun (WGS) entry which is preliminary data.</text>
</comment>
<dbReference type="InterPro" id="IPR017451">
    <property type="entry name" value="F-box-assoc_interact_dom"/>
</dbReference>
<dbReference type="InterPro" id="IPR036047">
    <property type="entry name" value="F-box-like_dom_sf"/>
</dbReference>
<feature type="compositionally biased region" description="Polar residues" evidence="2">
    <location>
        <begin position="734"/>
        <end position="743"/>
    </location>
</feature>
<keyword evidence="1" id="KW-0694">RNA-binding</keyword>
<gene>
    <name evidence="4" type="ORF">SSX86_001246</name>
</gene>
<feature type="compositionally biased region" description="Basic and acidic residues" evidence="2">
    <location>
        <begin position="450"/>
        <end position="465"/>
    </location>
</feature>